<comment type="caution">
    <text evidence="9">The sequence shown here is derived from an EMBL/GenBank/DDBJ whole genome shotgun (WGS) entry which is preliminary data.</text>
</comment>
<name>A0A6N6RIH5_9FLAO</name>
<feature type="transmembrane region" description="Helical" evidence="7">
    <location>
        <begin position="174"/>
        <end position="192"/>
    </location>
</feature>
<comment type="subcellular location">
    <subcellularLocation>
        <location evidence="6">Cell membrane</location>
        <topology evidence="6">Multi-pass membrane protein</topology>
    </subcellularLocation>
    <subcellularLocation>
        <location evidence="1">Membrane</location>
        <topology evidence="1">Multi-pass membrane protein</topology>
    </subcellularLocation>
</comment>
<dbReference type="Pfam" id="PF00510">
    <property type="entry name" value="COX3"/>
    <property type="match status" value="1"/>
</dbReference>
<feature type="domain" description="Heme-copper oxidase subunit III family profile" evidence="8">
    <location>
        <begin position="1"/>
        <end position="194"/>
    </location>
</feature>
<dbReference type="EMBL" id="WBVO01000003">
    <property type="protein sequence ID" value="KAB2813767.1"/>
    <property type="molecule type" value="Genomic_DNA"/>
</dbReference>
<evidence type="ECO:0000259" key="8">
    <source>
        <dbReference type="PROSITE" id="PS50253"/>
    </source>
</evidence>
<sequence>MTDATLKQQRKRAAKPMLWIGIASMVMMFAGLTSGYIVSRSYLMDESGWLMFEIPSIFYVSTAVILASSGTMMLAVKSSRKGDFSATTRWILISVVLGTAFGFLQFFGWNELFNSNIFFAGIQANTAGSWFYVITGFHLLHVVGGWIALIVTAIKSTIGKYTVNDYQGVEMAAIFWHFVDILWVLLLLFLAINR</sequence>
<dbReference type="PROSITE" id="PS50253">
    <property type="entry name" value="COX3"/>
    <property type="match status" value="1"/>
</dbReference>
<reference evidence="9 10" key="1">
    <citation type="submission" date="2019-09" db="EMBL/GenBank/DDBJ databases">
        <title>Genomes of family Cryomorphaceae.</title>
        <authorList>
            <person name="Bowman J.P."/>
        </authorList>
    </citation>
    <scope>NUCLEOTIDE SEQUENCE [LARGE SCALE GENOMIC DNA]</scope>
    <source>
        <strain evidence="9 10">LMG 25704</strain>
    </source>
</reference>
<dbReference type="InterPro" id="IPR035973">
    <property type="entry name" value="Cyt_c_oxidase_su3-like_sf"/>
</dbReference>
<evidence type="ECO:0000256" key="2">
    <source>
        <dbReference type="ARBA" id="ARBA00010581"/>
    </source>
</evidence>
<dbReference type="AlphaFoldDB" id="A0A6N6RIH5"/>
<keyword evidence="5 7" id="KW-0472">Membrane</keyword>
<feature type="transmembrane region" description="Helical" evidence="7">
    <location>
        <begin position="129"/>
        <end position="154"/>
    </location>
</feature>
<evidence type="ECO:0000313" key="10">
    <source>
        <dbReference type="Proteomes" id="UP000468650"/>
    </source>
</evidence>
<keyword evidence="3 6" id="KW-0812">Transmembrane</keyword>
<dbReference type="RefSeq" id="WP_151666969.1">
    <property type="nucleotide sequence ID" value="NZ_WBVO01000003.1"/>
</dbReference>
<dbReference type="InterPro" id="IPR013833">
    <property type="entry name" value="Cyt_c_oxidase_su3_a-hlx"/>
</dbReference>
<dbReference type="GO" id="GO:0019646">
    <property type="term" value="P:aerobic electron transport chain"/>
    <property type="evidence" value="ECO:0007669"/>
    <property type="project" value="InterPro"/>
</dbReference>
<evidence type="ECO:0000256" key="4">
    <source>
        <dbReference type="ARBA" id="ARBA00022989"/>
    </source>
</evidence>
<dbReference type="InterPro" id="IPR000298">
    <property type="entry name" value="Cyt_c_oxidase-like_su3"/>
</dbReference>
<proteinExistence type="inferred from homology"/>
<organism evidence="9 10">
    <name type="scientific">Phaeocystidibacter luteus</name>
    <dbReference type="NCBI Taxonomy" id="911197"/>
    <lineage>
        <taxon>Bacteria</taxon>
        <taxon>Pseudomonadati</taxon>
        <taxon>Bacteroidota</taxon>
        <taxon>Flavobacteriia</taxon>
        <taxon>Flavobacteriales</taxon>
        <taxon>Phaeocystidibacteraceae</taxon>
        <taxon>Phaeocystidibacter</taxon>
    </lineage>
</organism>
<dbReference type="GO" id="GO:0005886">
    <property type="term" value="C:plasma membrane"/>
    <property type="evidence" value="ECO:0007669"/>
    <property type="project" value="UniProtKB-SubCell"/>
</dbReference>
<evidence type="ECO:0000256" key="1">
    <source>
        <dbReference type="ARBA" id="ARBA00004141"/>
    </source>
</evidence>
<keyword evidence="4 7" id="KW-1133">Transmembrane helix</keyword>
<dbReference type="Gene3D" id="1.20.120.80">
    <property type="entry name" value="Cytochrome c oxidase, subunit III, four-helix bundle"/>
    <property type="match status" value="1"/>
</dbReference>
<protein>
    <submittedName>
        <fullName evidence="9">Heme-copper oxidase subunit III</fullName>
    </submittedName>
</protein>
<feature type="transmembrane region" description="Helical" evidence="7">
    <location>
        <begin position="57"/>
        <end position="76"/>
    </location>
</feature>
<evidence type="ECO:0000256" key="5">
    <source>
        <dbReference type="ARBA" id="ARBA00023136"/>
    </source>
</evidence>
<feature type="transmembrane region" description="Helical" evidence="7">
    <location>
        <begin position="17"/>
        <end position="37"/>
    </location>
</feature>
<dbReference type="PANTHER" id="PTHR11403:SF10">
    <property type="entry name" value="CYTOCHROME C OXIDASE"/>
    <property type="match status" value="1"/>
</dbReference>
<dbReference type="InterPro" id="IPR024791">
    <property type="entry name" value="Cyt_c/ubiquinol_Oxase_su3"/>
</dbReference>
<accession>A0A6N6RIH5</accession>
<dbReference type="CDD" id="cd00386">
    <property type="entry name" value="Heme_Cu_Oxidase_III_like"/>
    <property type="match status" value="1"/>
</dbReference>
<dbReference type="OrthoDB" id="679789at2"/>
<evidence type="ECO:0000256" key="3">
    <source>
        <dbReference type="ARBA" id="ARBA00022692"/>
    </source>
</evidence>
<comment type="similarity">
    <text evidence="2 6">Belongs to the cytochrome c oxidase subunit 3 family.</text>
</comment>
<dbReference type="Proteomes" id="UP000468650">
    <property type="component" value="Unassembled WGS sequence"/>
</dbReference>
<dbReference type="SUPFAM" id="SSF81452">
    <property type="entry name" value="Cytochrome c oxidase subunit III-like"/>
    <property type="match status" value="1"/>
</dbReference>
<keyword evidence="10" id="KW-1185">Reference proteome</keyword>
<evidence type="ECO:0000256" key="6">
    <source>
        <dbReference type="RuleBase" id="RU003376"/>
    </source>
</evidence>
<evidence type="ECO:0000256" key="7">
    <source>
        <dbReference type="SAM" id="Phobius"/>
    </source>
</evidence>
<feature type="transmembrane region" description="Helical" evidence="7">
    <location>
        <begin position="88"/>
        <end position="109"/>
    </location>
</feature>
<evidence type="ECO:0000313" key="9">
    <source>
        <dbReference type="EMBL" id="KAB2813767.1"/>
    </source>
</evidence>
<gene>
    <name evidence="9" type="ORF">F8C67_06300</name>
</gene>
<dbReference type="PANTHER" id="PTHR11403">
    <property type="entry name" value="CYTOCHROME C OXIDASE SUBUNIT III"/>
    <property type="match status" value="1"/>
</dbReference>
<dbReference type="GO" id="GO:0004129">
    <property type="term" value="F:cytochrome-c oxidase activity"/>
    <property type="evidence" value="ECO:0007669"/>
    <property type="project" value="InterPro"/>
</dbReference>